<dbReference type="Gene3D" id="1.25.40.10">
    <property type="entry name" value="Tetratricopeptide repeat domain"/>
    <property type="match status" value="1"/>
</dbReference>
<evidence type="ECO:0000313" key="3">
    <source>
        <dbReference type="Proteomes" id="UP000534294"/>
    </source>
</evidence>
<evidence type="ECO:0000313" key="2">
    <source>
        <dbReference type="EMBL" id="MBB5039618.1"/>
    </source>
</evidence>
<keyword evidence="1" id="KW-0802">TPR repeat</keyword>
<feature type="repeat" description="TPR" evidence="1">
    <location>
        <begin position="111"/>
        <end position="144"/>
    </location>
</feature>
<dbReference type="InterPro" id="IPR019734">
    <property type="entry name" value="TPR_rpt"/>
</dbReference>
<reference evidence="2 3" key="1">
    <citation type="submission" date="2020-08" db="EMBL/GenBank/DDBJ databases">
        <title>Genomic Encyclopedia of Type Strains, Phase IV (KMG-IV): sequencing the most valuable type-strain genomes for metagenomic binning, comparative biology and taxonomic classification.</title>
        <authorList>
            <person name="Goeker M."/>
        </authorList>
    </citation>
    <scope>NUCLEOTIDE SEQUENCE [LARGE SCALE GENOMIC DNA]</scope>
    <source>
        <strain evidence="2 3">DSM 12251</strain>
    </source>
</reference>
<protein>
    <submittedName>
        <fullName evidence="2">Tetratricopeptide (TPR) repeat protein</fullName>
    </submittedName>
</protein>
<name>A0A7W8DRL5_9BACT</name>
<proteinExistence type="predicted"/>
<gene>
    <name evidence="2" type="ORF">HNQ64_003893</name>
</gene>
<dbReference type="EMBL" id="JACHIF010000009">
    <property type="protein sequence ID" value="MBB5039618.1"/>
    <property type="molecule type" value="Genomic_DNA"/>
</dbReference>
<accession>A0A7W8DRL5</accession>
<dbReference type="Proteomes" id="UP000534294">
    <property type="component" value="Unassembled WGS sequence"/>
</dbReference>
<dbReference type="Pfam" id="PF13428">
    <property type="entry name" value="TPR_14"/>
    <property type="match status" value="1"/>
</dbReference>
<dbReference type="PROSITE" id="PS50005">
    <property type="entry name" value="TPR"/>
    <property type="match status" value="1"/>
</dbReference>
<comment type="caution">
    <text evidence="2">The sequence shown here is derived from an EMBL/GenBank/DDBJ whole genome shotgun (WGS) entry which is preliminary data.</text>
</comment>
<sequence>MTARSAIAEAYAKKAQEKRLEKDWASAWQNLSKARSWQVNAPEVLRAYADLLAASRSDDLTLLQVLRALESVQQSTNADRLKVGQILISLGHIHAARAEYEKLSLSDQQKPEGMRLLAQLLQAEGQPEAAEELLRRALSMAPSDAESQLRLAMMDHHQTFPEVQSRARKVIWEIARQTNLTGLTALDFLASTVQLTGEEAAELLRLVEAHPSAPPGTRYAALSARLRARPQDRAAIMEKEVAAVRGQGVEMLAPALNWLLQEKEPAKVLNLLPEGLHLKSGPILQSYLVALSALDRWNEIDNLLHSSKILPLSEAYLHLWKARTADKQDTGIQTIRHHLEAAFAQTRRGEDETAARLTAETAEQMGIWDLASRFYAEVAALQPYNQSFLLEKIHEMALRGRDTTAALNSARKQAITHPENHVYTTRAHYLSLLSGDEIEVTIQATRQLPSSQQESPAVILMKALADFRLGDETALRARLAHPLDSSVLPPGQRATYAGLLSICGQVGPAFRLAESIPGILLLPEEMRFLKRAL</sequence>
<keyword evidence="3" id="KW-1185">Reference proteome</keyword>
<dbReference type="InterPro" id="IPR011990">
    <property type="entry name" value="TPR-like_helical_dom_sf"/>
</dbReference>
<organism evidence="2 3">
    <name type="scientific">Prosthecobacter dejongeii</name>
    <dbReference type="NCBI Taxonomy" id="48465"/>
    <lineage>
        <taxon>Bacteria</taxon>
        <taxon>Pseudomonadati</taxon>
        <taxon>Verrucomicrobiota</taxon>
        <taxon>Verrucomicrobiia</taxon>
        <taxon>Verrucomicrobiales</taxon>
        <taxon>Verrucomicrobiaceae</taxon>
        <taxon>Prosthecobacter</taxon>
    </lineage>
</organism>
<evidence type="ECO:0000256" key="1">
    <source>
        <dbReference type="PROSITE-ProRule" id="PRU00339"/>
    </source>
</evidence>
<dbReference type="AlphaFoldDB" id="A0A7W8DRL5"/>
<dbReference type="SUPFAM" id="SSF48452">
    <property type="entry name" value="TPR-like"/>
    <property type="match status" value="1"/>
</dbReference>
<dbReference type="RefSeq" id="WP_184211572.1">
    <property type="nucleotide sequence ID" value="NZ_JACHIF010000009.1"/>
</dbReference>